<sequence>MPPSKQSHFNNLSDAGQVIRAPGHVAKPTSVSPPAGEQNETAKRLDRKGTQEGSPSHQPAGGSETQWKTDQPPAEGVRATKNVKREKR</sequence>
<evidence type="ECO:0000313" key="2">
    <source>
        <dbReference type="EMBL" id="VEL07081.1"/>
    </source>
</evidence>
<feature type="compositionally biased region" description="Polar residues" evidence="1">
    <location>
        <begin position="51"/>
        <end position="69"/>
    </location>
</feature>
<dbReference type="EMBL" id="CAAALY010000977">
    <property type="protein sequence ID" value="VEL07081.1"/>
    <property type="molecule type" value="Genomic_DNA"/>
</dbReference>
<evidence type="ECO:0000313" key="3">
    <source>
        <dbReference type="Proteomes" id="UP000784294"/>
    </source>
</evidence>
<feature type="region of interest" description="Disordered" evidence="1">
    <location>
        <begin position="1"/>
        <end position="88"/>
    </location>
</feature>
<name>A0A3S5A4X5_9PLAT</name>
<keyword evidence="3" id="KW-1185">Reference proteome</keyword>
<gene>
    <name evidence="2" type="ORF">PXEA_LOCUS521</name>
</gene>
<feature type="compositionally biased region" description="Polar residues" evidence="1">
    <location>
        <begin position="1"/>
        <end position="14"/>
    </location>
</feature>
<protein>
    <submittedName>
        <fullName evidence="2">Uncharacterized protein</fullName>
    </submittedName>
</protein>
<reference evidence="2" key="1">
    <citation type="submission" date="2018-11" db="EMBL/GenBank/DDBJ databases">
        <authorList>
            <consortium name="Pathogen Informatics"/>
        </authorList>
    </citation>
    <scope>NUCLEOTIDE SEQUENCE</scope>
</reference>
<dbReference type="Proteomes" id="UP000784294">
    <property type="component" value="Unassembled WGS sequence"/>
</dbReference>
<organism evidence="2 3">
    <name type="scientific">Protopolystoma xenopodis</name>
    <dbReference type="NCBI Taxonomy" id="117903"/>
    <lineage>
        <taxon>Eukaryota</taxon>
        <taxon>Metazoa</taxon>
        <taxon>Spiralia</taxon>
        <taxon>Lophotrochozoa</taxon>
        <taxon>Platyhelminthes</taxon>
        <taxon>Monogenea</taxon>
        <taxon>Polyopisthocotylea</taxon>
        <taxon>Polystomatidea</taxon>
        <taxon>Polystomatidae</taxon>
        <taxon>Protopolystoma</taxon>
    </lineage>
</organism>
<dbReference type="AlphaFoldDB" id="A0A3S5A4X5"/>
<comment type="caution">
    <text evidence="2">The sequence shown here is derived from an EMBL/GenBank/DDBJ whole genome shotgun (WGS) entry which is preliminary data.</text>
</comment>
<accession>A0A3S5A4X5</accession>
<feature type="compositionally biased region" description="Basic and acidic residues" evidence="1">
    <location>
        <begin position="40"/>
        <end position="50"/>
    </location>
</feature>
<proteinExistence type="predicted"/>
<evidence type="ECO:0000256" key="1">
    <source>
        <dbReference type="SAM" id="MobiDB-lite"/>
    </source>
</evidence>